<dbReference type="InterPro" id="IPR036388">
    <property type="entry name" value="WH-like_DNA-bd_sf"/>
</dbReference>
<dbReference type="InterPro" id="IPR001867">
    <property type="entry name" value="OmpR/PhoB-type_DNA-bd"/>
</dbReference>
<reference evidence="4 5" key="1">
    <citation type="submission" date="2024-08" db="EMBL/GenBank/DDBJ databases">
        <authorList>
            <person name="Lu H."/>
        </authorList>
    </citation>
    <scope>NUCLEOTIDE SEQUENCE [LARGE SCALE GENOMIC DNA]</scope>
    <source>
        <strain evidence="4 5">BYS78W</strain>
    </source>
</reference>
<dbReference type="PANTHER" id="PTHR47691">
    <property type="entry name" value="REGULATOR-RELATED"/>
    <property type="match status" value="1"/>
</dbReference>
<dbReference type="InterPro" id="IPR058852">
    <property type="entry name" value="HTH_77"/>
</dbReference>
<dbReference type="Pfam" id="PF00486">
    <property type="entry name" value="Trans_reg_C"/>
    <property type="match status" value="1"/>
</dbReference>
<evidence type="ECO:0000313" key="4">
    <source>
        <dbReference type="EMBL" id="MFG6488076.1"/>
    </source>
</evidence>
<keyword evidence="4" id="KW-0547">Nucleotide-binding</keyword>
<dbReference type="PANTHER" id="PTHR47691:SF3">
    <property type="entry name" value="HTH-TYPE TRANSCRIPTIONAL REGULATOR RV0890C-RELATED"/>
    <property type="match status" value="1"/>
</dbReference>
<dbReference type="Gene3D" id="1.10.10.10">
    <property type="entry name" value="Winged helix-like DNA-binding domain superfamily/Winged helix DNA-binding domain"/>
    <property type="match status" value="1"/>
</dbReference>
<dbReference type="PROSITE" id="PS51755">
    <property type="entry name" value="OMPR_PHOB"/>
    <property type="match status" value="1"/>
</dbReference>
<dbReference type="GO" id="GO:0005524">
    <property type="term" value="F:ATP binding"/>
    <property type="evidence" value="ECO:0007669"/>
    <property type="project" value="UniProtKB-KW"/>
</dbReference>
<organism evidence="4 5">
    <name type="scientific">Pelomonas candidula</name>
    <dbReference type="NCBI Taxonomy" id="3299025"/>
    <lineage>
        <taxon>Bacteria</taxon>
        <taxon>Pseudomonadati</taxon>
        <taxon>Pseudomonadota</taxon>
        <taxon>Betaproteobacteria</taxon>
        <taxon>Burkholderiales</taxon>
        <taxon>Sphaerotilaceae</taxon>
        <taxon>Roseateles</taxon>
    </lineage>
</organism>
<dbReference type="RefSeq" id="WP_394412218.1">
    <property type="nucleotide sequence ID" value="NZ_JBIGIC010000007.1"/>
</dbReference>
<feature type="DNA-binding region" description="OmpR/PhoB-type" evidence="2">
    <location>
        <begin position="9"/>
        <end position="102"/>
    </location>
</feature>
<dbReference type="InterPro" id="IPR011990">
    <property type="entry name" value="TPR-like_helical_dom_sf"/>
</dbReference>
<accession>A0ABW7HDR4</accession>
<dbReference type="SMART" id="SM00862">
    <property type="entry name" value="Trans_reg_C"/>
    <property type="match status" value="1"/>
</dbReference>
<sequence length="846" mass="91819">MTALRTEAGATMRFKRFEIRPLERQVWVGDSAVPLGGRAYDLLMLLQLHSERVVPKEEILDRVWPGLVVEENNLSVQISTLRRLLGSDVIATVTGRGYQFTAPRLLDADAPPLRVLPGNLPLRQPPLLGREAELAELLDAHDAAPCVTICGLAGIGKTALADAAAQQLAAGGRYPQGTWRVDLTDVSHPALLPITLCEVLGVQVEAGGDAAAACLAALQHRALLLVLDNCEHVVDAVADIVGSLLANAPHVHVLATSQEPLRLAGERVMRLNPLAVPLSADAQDAKEYGAVLLLLQRVRSAMGGTYDPSQQELVDLVEICRQLDGIPLALEFAASRVPLLGPAGVRSRLNDRLRLLAGGLRSAPLRHRSLQAALEWSHQLLSPATQEVLHQLSIFPSGFSLEAARELLGANAESDLIEHLNVLVDRSLIVPVISQRPRYRMLDTTRAFAMECLRQRQPDFNPGAQLARVMSRICVLGAQMRDIVAMLQEMPNVRAALAWALTEPTAAHAAVTMVTYTAVVLSPTGSIGEALDNLLRVQPLVSEQLPMTLSARYWHWLGRLGVEGRVPAPLCVQALERADGMFQVLGDARNRHGCQRHLAEAHLRTGRLDLVEQHLHCARALEADNPRPADRVRRLRVEGLLADAKGDHATALRHAQTALALAEAHGIDRSRLLLLGDMAWTHLQIGHADAAAAEFQDLLTHFGNQPGHGQARARAMEGLTAALVAAGRIDDARRSALRTARELQLDNLLRGRCDIFAWLAAACGADTAAAQLLGASEDFASRTNTERDPVAKLARRCAEQLIDATLNDEERTYWQTQGSAANAAELMHLLQRTFAPASANFTQEPH</sequence>
<dbReference type="PRINTS" id="PR00364">
    <property type="entry name" value="DISEASERSIST"/>
</dbReference>
<feature type="domain" description="OmpR/PhoB-type" evidence="3">
    <location>
        <begin position="9"/>
        <end position="102"/>
    </location>
</feature>
<proteinExistence type="predicted"/>
<dbReference type="InterPro" id="IPR027417">
    <property type="entry name" value="P-loop_NTPase"/>
</dbReference>
<dbReference type="SUPFAM" id="SSF48452">
    <property type="entry name" value="TPR-like"/>
    <property type="match status" value="1"/>
</dbReference>
<dbReference type="EMBL" id="JBIGIC010000007">
    <property type="protein sequence ID" value="MFG6488076.1"/>
    <property type="molecule type" value="Genomic_DNA"/>
</dbReference>
<gene>
    <name evidence="4" type="ORF">ACG04R_15430</name>
</gene>
<evidence type="ECO:0000256" key="1">
    <source>
        <dbReference type="ARBA" id="ARBA00023125"/>
    </source>
</evidence>
<dbReference type="InterPro" id="IPR016032">
    <property type="entry name" value="Sig_transdc_resp-reg_C-effctor"/>
</dbReference>
<dbReference type="Pfam" id="PF25872">
    <property type="entry name" value="HTH_77"/>
    <property type="match status" value="1"/>
</dbReference>
<evidence type="ECO:0000313" key="5">
    <source>
        <dbReference type="Proteomes" id="UP001606134"/>
    </source>
</evidence>
<keyword evidence="4" id="KW-0067">ATP-binding</keyword>
<dbReference type="SUPFAM" id="SSF52540">
    <property type="entry name" value="P-loop containing nucleoside triphosphate hydrolases"/>
    <property type="match status" value="1"/>
</dbReference>
<dbReference type="Gene3D" id="1.25.40.10">
    <property type="entry name" value="Tetratricopeptide repeat domain"/>
    <property type="match status" value="1"/>
</dbReference>
<evidence type="ECO:0000259" key="3">
    <source>
        <dbReference type="PROSITE" id="PS51755"/>
    </source>
</evidence>
<dbReference type="Proteomes" id="UP001606134">
    <property type="component" value="Unassembled WGS sequence"/>
</dbReference>
<comment type="caution">
    <text evidence="4">The sequence shown here is derived from an EMBL/GenBank/DDBJ whole genome shotgun (WGS) entry which is preliminary data.</text>
</comment>
<dbReference type="InterPro" id="IPR041664">
    <property type="entry name" value="AAA_16"/>
</dbReference>
<dbReference type="Pfam" id="PF13191">
    <property type="entry name" value="AAA_16"/>
    <property type="match status" value="1"/>
</dbReference>
<dbReference type="CDD" id="cd00383">
    <property type="entry name" value="trans_reg_C"/>
    <property type="match status" value="1"/>
</dbReference>
<keyword evidence="1 2" id="KW-0238">DNA-binding</keyword>
<protein>
    <submittedName>
        <fullName evidence="4">ATP-binding protein</fullName>
    </submittedName>
</protein>
<evidence type="ECO:0000256" key="2">
    <source>
        <dbReference type="PROSITE-ProRule" id="PRU01091"/>
    </source>
</evidence>
<name>A0ABW7HDR4_9BURK</name>
<dbReference type="SUPFAM" id="SSF46894">
    <property type="entry name" value="C-terminal effector domain of the bipartite response regulators"/>
    <property type="match status" value="1"/>
</dbReference>
<dbReference type="Gene3D" id="3.40.50.300">
    <property type="entry name" value="P-loop containing nucleotide triphosphate hydrolases"/>
    <property type="match status" value="1"/>
</dbReference>
<keyword evidence="5" id="KW-1185">Reference proteome</keyword>